<gene>
    <name evidence="2" type="ORF">A4U43_C07F11380</name>
</gene>
<dbReference type="EMBL" id="CM007387">
    <property type="protein sequence ID" value="ONK63096.1"/>
    <property type="molecule type" value="Genomic_DNA"/>
</dbReference>
<feature type="region of interest" description="Disordered" evidence="1">
    <location>
        <begin position="1"/>
        <end position="36"/>
    </location>
</feature>
<keyword evidence="3" id="KW-1185">Reference proteome</keyword>
<evidence type="ECO:0000313" key="3">
    <source>
        <dbReference type="Proteomes" id="UP000243459"/>
    </source>
</evidence>
<dbReference type="Gramene" id="ONK63096">
    <property type="protein sequence ID" value="ONK63096"/>
    <property type="gene ID" value="A4U43_C07F11380"/>
</dbReference>
<reference evidence="3" key="1">
    <citation type="journal article" date="2017" name="Nat. Commun.">
        <title>The asparagus genome sheds light on the origin and evolution of a young Y chromosome.</title>
        <authorList>
            <person name="Harkess A."/>
            <person name="Zhou J."/>
            <person name="Xu C."/>
            <person name="Bowers J.E."/>
            <person name="Van der Hulst R."/>
            <person name="Ayyampalayam S."/>
            <person name="Mercati F."/>
            <person name="Riccardi P."/>
            <person name="McKain M.R."/>
            <person name="Kakrana A."/>
            <person name="Tang H."/>
            <person name="Ray J."/>
            <person name="Groenendijk J."/>
            <person name="Arikit S."/>
            <person name="Mathioni S.M."/>
            <person name="Nakano M."/>
            <person name="Shan H."/>
            <person name="Telgmann-Rauber A."/>
            <person name="Kanno A."/>
            <person name="Yue Z."/>
            <person name="Chen H."/>
            <person name="Li W."/>
            <person name="Chen Y."/>
            <person name="Xu X."/>
            <person name="Zhang Y."/>
            <person name="Luo S."/>
            <person name="Chen H."/>
            <person name="Gao J."/>
            <person name="Mao Z."/>
            <person name="Pires J.C."/>
            <person name="Luo M."/>
            <person name="Kudrna D."/>
            <person name="Wing R.A."/>
            <person name="Meyers B.C."/>
            <person name="Yi K."/>
            <person name="Kong H."/>
            <person name="Lavrijsen P."/>
            <person name="Sunseri F."/>
            <person name="Falavigna A."/>
            <person name="Ye Y."/>
            <person name="Leebens-Mack J.H."/>
            <person name="Chen G."/>
        </authorList>
    </citation>
    <scope>NUCLEOTIDE SEQUENCE [LARGE SCALE GENOMIC DNA]</scope>
    <source>
        <strain evidence="3">cv. DH0086</strain>
    </source>
</reference>
<protein>
    <submittedName>
        <fullName evidence="2">Uncharacterized protein</fullName>
    </submittedName>
</protein>
<evidence type="ECO:0000313" key="2">
    <source>
        <dbReference type="EMBL" id="ONK63096.1"/>
    </source>
</evidence>
<name>A0A5P1EB27_ASPOF</name>
<dbReference type="Proteomes" id="UP000243459">
    <property type="component" value="Chromosome 7"/>
</dbReference>
<sequence length="108" mass="11857">MVERRVDWRSEGGGGRSKGDRRRGYGEGSTAWERHSGGLRGVEQLERRICKEVVAEDSGGAWLEDDGASWGCFKVGVGSGAWWRSELRRWRARGGSGLFGGGTQASQR</sequence>
<dbReference type="AlphaFoldDB" id="A0A5P1EB27"/>
<feature type="compositionally biased region" description="Basic and acidic residues" evidence="1">
    <location>
        <begin position="1"/>
        <end position="10"/>
    </location>
</feature>
<accession>A0A5P1EB27</accession>
<organism evidence="2 3">
    <name type="scientific">Asparagus officinalis</name>
    <name type="common">Garden asparagus</name>
    <dbReference type="NCBI Taxonomy" id="4686"/>
    <lineage>
        <taxon>Eukaryota</taxon>
        <taxon>Viridiplantae</taxon>
        <taxon>Streptophyta</taxon>
        <taxon>Embryophyta</taxon>
        <taxon>Tracheophyta</taxon>
        <taxon>Spermatophyta</taxon>
        <taxon>Magnoliopsida</taxon>
        <taxon>Liliopsida</taxon>
        <taxon>Asparagales</taxon>
        <taxon>Asparagaceae</taxon>
        <taxon>Asparagoideae</taxon>
        <taxon>Asparagus</taxon>
    </lineage>
</organism>
<evidence type="ECO:0000256" key="1">
    <source>
        <dbReference type="SAM" id="MobiDB-lite"/>
    </source>
</evidence>
<proteinExistence type="predicted"/>